<accession>S5MVV5</accession>
<proteinExistence type="predicted"/>
<dbReference type="HOGENOM" id="CLU_3276248_0_0_6"/>
<dbReference type="KEGG" id="sbz:A464_1553"/>
<dbReference type="AlphaFoldDB" id="S5MVV5"/>
<dbReference type="EMBL" id="CP006608">
    <property type="protein sequence ID" value="AGR58739.1"/>
    <property type="molecule type" value="Genomic_DNA"/>
</dbReference>
<protein>
    <submittedName>
        <fullName evidence="1">Uncharacterized protein</fullName>
    </submittedName>
</protein>
<evidence type="ECO:0000313" key="2">
    <source>
        <dbReference type="Proteomes" id="UP000015042"/>
    </source>
</evidence>
<reference evidence="1 2" key="1">
    <citation type="submission" date="2013-07" db="EMBL/GenBank/DDBJ databases">
        <title>Genome sequence of Salmonella bongori N268-08 - a rare clinical isolate.</title>
        <authorList>
            <person name="Marti R."/>
            <person name="Hagens S."/>
            <person name="Loessner M.J."/>
            <person name="Klumpp J."/>
        </authorList>
    </citation>
    <scope>NUCLEOTIDE SEQUENCE [LARGE SCALE GENOMIC DNA]</scope>
    <source>
        <strain evidence="1 2">N268-08</strain>
    </source>
</reference>
<dbReference type="Proteomes" id="UP000015042">
    <property type="component" value="Chromosome"/>
</dbReference>
<evidence type="ECO:0000313" key="1">
    <source>
        <dbReference type="EMBL" id="AGR58739.1"/>
    </source>
</evidence>
<dbReference type="PATRIC" id="fig|1197719.3.peg.1548"/>
<gene>
    <name evidence="1" type="ORF">A464_1553</name>
</gene>
<name>S5MVV5_SALBN</name>
<organism evidence="1 2">
    <name type="scientific">Salmonella bongori N268-08</name>
    <dbReference type="NCBI Taxonomy" id="1197719"/>
    <lineage>
        <taxon>Bacteria</taxon>
        <taxon>Pseudomonadati</taxon>
        <taxon>Pseudomonadota</taxon>
        <taxon>Gammaproteobacteria</taxon>
        <taxon>Enterobacterales</taxon>
        <taxon>Enterobacteriaceae</taxon>
        <taxon>Salmonella</taxon>
    </lineage>
</organism>
<sequence>MALNTLLIFSKATPLSVKHKPLFLFFYKNFVTFTFIFKLAL</sequence>